<feature type="transmembrane region" description="Helical" evidence="1">
    <location>
        <begin position="74"/>
        <end position="92"/>
    </location>
</feature>
<dbReference type="AlphaFoldDB" id="A0A850PDQ8"/>
<feature type="transmembrane region" description="Helical" evidence="1">
    <location>
        <begin position="153"/>
        <end position="171"/>
    </location>
</feature>
<keyword evidence="3" id="KW-1185">Reference proteome</keyword>
<proteinExistence type="predicted"/>
<gene>
    <name evidence="2" type="ORF">HUK82_16505</name>
</gene>
<feature type="transmembrane region" description="Helical" evidence="1">
    <location>
        <begin position="42"/>
        <end position="62"/>
    </location>
</feature>
<reference evidence="2 3" key="1">
    <citation type="submission" date="2020-06" db="EMBL/GenBank/DDBJ databases">
        <title>Description of novel acetic acid bacteria.</title>
        <authorList>
            <person name="Sombolestani A."/>
        </authorList>
    </citation>
    <scope>NUCLEOTIDE SEQUENCE [LARGE SCALE GENOMIC DNA]</scope>
    <source>
        <strain evidence="2 3">LMG 27010</strain>
    </source>
</reference>
<dbReference type="EMBL" id="JABXXR010000294">
    <property type="protein sequence ID" value="NVN42148.1"/>
    <property type="molecule type" value="Genomic_DNA"/>
</dbReference>
<feature type="transmembrane region" description="Helical" evidence="1">
    <location>
        <begin position="104"/>
        <end position="123"/>
    </location>
</feature>
<comment type="caution">
    <text evidence="2">The sequence shown here is derived from an EMBL/GenBank/DDBJ whole genome shotgun (WGS) entry which is preliminary data.</text>
</comment>
<dbReference type="RefSeq" id="WP_176614951.1">
    <property type="nucleotide sequence ID" value="NZ_JABXXR010000294.1"/>
</dbReference>
<name>A0A850PDQ8_9PROT</name>
<evidence type="ECO:0000313" key="2">
    <source>
        <dbReference type="EMBL" id="NVN42148.1"/>
    </source>
</evidence>
<sequence length="180" mass="17784">MTLLFAGLLLLVAVLGIGRDARLLAWHGLATALCLLSSGAHLAALLAAGAALSGGVGFSVGLRVFEQPVQGTTAVRRAGAVGLLAVGLAAFSETAGRSGTDVDVLAACGFAVLLAGIYAALLAPGVLEQAISVVCALDGVLVLAGVAGSIPAVVIAVVLEVCLAVLTALVLRRLVWSAHD</sequence>
<organism evidence="2 3">
    <name type="scientific">Ameyamaea chiangmaiensis</name>
    <dbReference type="NCBI Taxonomy" id="442969"/>
    <lineage>
        <taxon>Bacteria</taxon>
        <taxon>Pseudomonadati</taxon>
        <taxon>Pseudomonadota</taxon>
        <taxon>Alphaproteobacteria</taxon>
        <taxon>Acetobacterales</taxon>
        <taxon>Acetobacteraceae</taxon>
        <taxon>Ameyamaea</taxon>
    </lineage>
</organism>
<evidence type="ECO:0000256" key="1">
    <source>
        <dbReference type="SAM" id="Phobius"/>
    </source>
</evidence>
<evidence type="ECO:0000313" key="3">
    <source>
        <dbReference type="Proteomes" id="UP000585665"/>
    </source>
</evidence>
<keyword evidence="1" id="KW-0472">Membrane</keyword>
<protein>
    <submittedName>
        <fullName evidence="2">Uncharacterized protein</fullName>
    </submittedName>
</protein>
<keyword evidence="1" id="KW-0812">Transmembrane</keyword>
<accession>A0A850PDQ8</accession>
<dbReference type="Proteomes" id="UP000585665">
    <property type="component" value="Unassembled WGS sequence"/>
</dbReference>
<keyword evidence="1" id="KW-1133">Transmembrane helix</keyword>